<evidence type="ECO:0000256" key="2">
    <source>
        <dbReference type="ARBA" id="ARBA00022679"/>
    </source>
</evidence>
<dbReference type="SUPFAM" id="SSF53756">
    <property type="entry name" value="UDP-Glycosyltransferase/glycogen phosphorylase"/>
    <property type="match status" value="1"/>
</dbReference>
<gene>
    <name evidence="3" type="ORF">DSY97_10445</name>
</gene>
<dbReference type="AlphaFoldDB" id="A0A432G0Q6"/>
<comment type="caution">
    <text evidence="3">The sequence shown here is derived from an EMBL/GenBank/DDBJ whole genome shotgun (WGS) entry which is preliminary data.</text>
</comment>
<dbReference type="Proteomes" id="UP000286801">
    <property type="component" value="Unassembled WGS sequence"/>
</dbReference>
<dbReference type="InterPro" id="IPR051199">
    <property type="entry name" value="LPS_LOS_Heptosyltrfase"/>
</dbReference>
<dbReference type="PANTHER" id="PTHR30160:SF7">
    <property type="entry name" value="ADP-HEPTOSE--LPS HEPTOSYLTRANSFERASE 2"/>
    <property type="match status" value="1"/>
</dbReference>
<evidence type="ECO:0000313" key="4">
    <source>
        <dbReference type="Proteomes" id="UP000286801"/>
    </source>
</evidence>
<keyword evidence="2" id="KW-0808">Transferase</keyword>
<reference evidence="3 4" key="1">
    <citation type="submission" date="2018-06" db="EMBL/GenBank/DDBJ databases">
        <title>Combined omics and stable isotope probing to characterize newly discovered Mariana Back-Arc vent microbial communities.</title>
        <authorList>
            <person name="Trembath-Reichert E."/>
            <person name="Huber J.A."/>
        </authorList>
    </citation>
    <scope>NUCLEOTIDE SEQUENCE [LARGE SCALE GENOMIC DNA]</scope>
    <source>
        <strain evidence="3">MAG 63_1</strain>
    </source>
</reference>
<sequence>MPESAPVKILIRTPNWLGDMVMSSGFVRAVLEAFPESQVDLIVKSGFEKIPLPHRGQIIPFDPKKETAGNFGKTLRAENYDYFYVLPPSFSAAWMAHKSKIPHRIGYSGEFRSFLLSLAKKPEATPRSQHLLKEYLNLLAPGLSTEKYPPRLVHRQS</sequence>
<dbReference type="GO" id="GO:0008713">
    <property type="term" value="F:ADP-heptose-lipopolysaccharide heptosyltransferase activity"/>
    <property type="evidence" value="ECO:0007669"/>
    <property type="project" value="TreeGrafter"/>
</dbReference>
<keyword evidence="1" id="KW-0328">Glycosyltransferase</keyword>
<dbReference type="GO" id="GO:0005829">
    <property type="term" value="C:cytosol"/>
    <property type="evidence" value="ECO:0007669"/>
    <property type="project" value="TreeGrafter"/>
</dbReference>
<evidence type="ECO:0000313" key="3">
    <source>
        <dbReference type="EMBL" id="RTZ77158.1"/>
    </source>
</evidence>
<evidence type="ECO:0000256" key="1">
    <source>
        <dbReference type="ARBA" id="ARBA00022676"/>
    </source>
</evidence>
<protein>
    <recommendedName>
        <fullName evidence="5">Lipopolysaccharide heptosyltransferase II</fullName>
    </recommendedName>
</protein>
<proteinExistence type="predicted"/>
<dbReference type="EMBL" id="QNZL01000280">
    <property type="protein sequence ID" value="RTZ77158.1"/>
    <property type="molecule type" value="Genomic_DNA"/>
</dbReference>
<evidence type="ECO:0008006" key="5">
    <source>
        <dbReference type="Google" id="ProtNLM"/>
    </source>
</evidence>
<name>A0A432G0Q6_9DELT</name>
<dbReference type="Gene3D" id="3.40.50.2000">
    <property type="entry name" value="Glycogen Phosphorylase B"/>
    <property type="match status" value="1"/>
</dbReference>
<dbReference type="PANTHER" id="PTHR30160">
    <property type="entry name" value="TETRAACYLDISACCHARIDE 4'-KINASE-RELATED"/>
    <property type="match status" value="1"/>
</dbReference>
<accession>A0A432G0Q6</accession>
<dbReference type="Pfam" id="PF01075">
    <property type="entry name" value="Glyco_transf_9"/>
    <property type="match status" value="1"/>
</dbReference>
<organism evidence="3 4">
    <name type="scientific">SAR324 cluster bacterium</name>
    <dbReference type="NCBI Taxonomy" id="2024889"/>
    <lineage>
        <taxon>Bacteria</taxon>
        <taxon>Deltaproteobacteria</taxon>
        <taxon>SAR324 cluster</taxon>
    </lineage>
</organism>
<dbReference type="InterPro" id="IPR002201">
    <property type="entry name" value="Glyco_trans_9"/>
</dbReference>
<dbReference type="GO" id="GO:0009244">
    <property type="term" value="P:lipopolysaccharide core region biosynthetic process"/>
    <property type="evidence" value="ECO:0007669"/>
    <property type="project" value="TreeGrafter"/>
</dbReference>